<evidence type="ECO:0000313" key="2">
    <source>
        <dbReference type="Proteomes" id="UP000075884"/>
    </source>
</evidence>
<dbReference type="VEuPathDB" id="VectorBase:ADIR004825"/>
<dbReference type="EnsemblMetazoa" id="ADIR004825-RA">
    <property type="protein sequence ID" value="ADIR004825-PA"/>
    <property type="gene ID" value="ADIR004825"/>
</dbReference>
<accession>A0A182NAZ9</accession>
<reference evidence="1" key="2">
    <citation type="submission" date="2020-05" db="UniProtKB">
        <authorList>
            <consortium name="EnsemblMetazoa"/>
        </authorList>
    </citation>
    <scope>IDENTIFICATION</scope>
    <source>
        <strain evidence="1">WRAIR2</strain>
    </source>
</reference>
<dbReference type="Proteomes" id="UP000075884">
    <property type="component" value="Unassembled WGS sequence"/>
</dbReference>
<name>A0A182NAZ9_9DIPT</name>
<sequence>MYGLFGSVEIRSCRFRAVDSVLASATTNLATAAYRDSPFDATKDLTAAGLPMPTPTSPSNDRVIDIKWRI</sequence>
<proteinExistence type="predicted"/>
<reference evidence="2" key="1">
    <citation type="submission" date="2013-03" db="EMBL/GenBank/DDBJ databases">
        <title>The Genome Sequence of Anopheles dirus WRAIR2.</title>
        <authorList>
            <consortium name="The Broad Institute Genomics Platform"/>
            <person name="Neafsey D.E."/>
            <person name="Walton C."/>
            <person name="Walker B."/>
            <person name="Young S.K."/>
            <person name="Zeng Q."/>
            <person name="Gargeya S."/>
            <person name="Fitzgerald M."/>
            <person name="Haas B."/>
            <person name="Abouelleil A."/>
            <person name="Allen A.W."/>
            <person name="Alvarado L."/>
            <person name="Arachchi H.M."/>
            <person name="Berlin A.M."/>
            <person name="Chapman S.B."/>
            <person name="Gainer-Dewar J."/>
            <person name="Goldberg J."/>
            <person name="Griggs A."/>
            <person name="Gujja S."/>
            <person name="Hansen M."/>
            <person name="Howarth C."/>
            <person name="Imamovic A."/>
            <person name="Ireland A."/>
            <person name="Larimer J."/>
            <person name="McCowan C."/>
            <person name="Murphy C."/>
            <person name="Pearson M."/>
            <person name="Poon T.W."/>
            <person name="Priest M."/>
            <person name="Roberts A."/>
            <person name="Saif S."/>
            <person name="Shea T."/>
            <person name="Sisk P."/>
            <person name="Sykes S."/>
            <person name="Wortman J."/>
            <person name="Nusbaum C."/>
            <person name="Birren B."/>
        </authorList>
    </citation>
    <scope>NUCLEOTIDE SEQUENCE [LARGE SCALE GENOMIC DNA]</scope>
    <source>
        <strain evidence="2">WRAIR2</strain>
    </source>
</reference>
<organism evidence="1 2">
    <name type="scientific">Anopheles dirus</name>
    <dbReference type="NCBI Taxonomy" id="7168"/>
    <lineage>
        <taxon>Eukaryota</taxon>
        <taxon>Metazoa</taxon>
        <taxon>Ecdysozoa</taxon>
        <taxon>Arthropoda</taxon>
        <taxon>Hexapoda</taxon>
        <taxon>Insecta</taxon>
        <taxon>Pterygota</taxon>
        <taxon>Neoptera</taxon>
        <taxon>Endopterygota</taxon>
        <taxon>Diptera</taxon>
        <taxon>Nematocera</taxon>
        <taxon>Culicoidea</taxon>
        <taxon>Culicidae</taxon>
        <taxon>Anophelinae</taxon>
        <taxon>Anopheles</taxon>
    </lineage>
</organism>
<dbReference type="AlphaFoldDB" id="A0A182NAZ9"/>
<protein>
    <submittedName>
        <fullName evidence="1">Uncharacterized protein</fullName>
    </submittedName>
</protein>
<keyword evidence="2" id="KW-1185">Reference proteome</keyword>
<evidence type="ECO:0000313" key="1">
    <source>
        <dbReference type="EnsemblMetazoa" id="ADIR004825-PA"/>
    </source>
</evidence>